<feature type="signal peptide" evidence="1">
    <location>
        <begin position="1"/>
        <end position="18"/>
    </location>
</feature>
<sequence length="416" mass="45954">MMHQSLFICCLTVALVWGQRSPKSIGLQPRMGYSSSIIHQNPGGSDQHAESSIQVDFHGFQAFGSEKRPLTRNSFSNEPSQAFNVGYDLSFNKNDYKPKALKEHRYTNVDVKKFENAEVITGRLKLNEKVRAPASGSEQPQALAFQTSKKLLGSSKARYATPVHEQYSQYPSQSPTFSYNTQQAIFRDVVQATRPEPIQLSPDLRSSYQANTKWNQAPISAHVGRSRSGEPLGNFNHDVALRNSESFDFSHAQGEMSFGNKSPATDSFSAASEHFPAAASDLNNLNIEAHIPKNLRGVKPFPLDTSLLKDPVLTTSANKDASTKYGRVIPIHFDIRPLKNVAQTGLDKAYGNYGNFPAPSPETLTYEVGSSNGANLRMYGSPEPNGNLGNGFMDGRDDVYKITSIRPPPIGRNFRY</sequence>
<dbReference type="AlphaFoldDB" id="A0AAR5P0V7"/>
<dbReference type="EnsemblMetazoa" id="XM_019898938.1">
    <property type="protein sequence ID" value="XP_019754497.1"/>
    <property type="gene ID" value="LOC109533586"/>
</dbReference>
<name>A0AAR5P0V7_DENPD</name>
<evidence type="ECO:0000313" key="3">
    <source>
        <dbReference type="Proteomes" id="UP000019118"/>
    </source>
</evidence>
<feature type="chain" id="PRO_5043512820" evidence="1">
    <location>
        <begin position="19"/>
        <end position="416"/>
    </location>
</feature>
<accession>A0AAR5P0V7</accession>
<reference evidence="3" key="1">
    <citation type="journal article" date="2013" name="Genome Biol.">
        <title>Draft genome of the mountain pine beetle, Dendroctonus ponderosae Hopkins, a major forest pest.</title>
        <authorList>
            <person name="Keeling C.I."/>
            <person name="Yuen M.M."/>
            <person name="Liao N.Y."/>
            <person name="Docking T.R."/>
            <person name="Chan S.K."/>
            <person name="Taylor G.A."/>
            <person name="Palmquist D.L."/>
            <person name="Jackman S.D."/>
            <person name="Nguyen A."/>
            <person name="Li M."/>
            <person name="Henderson H."/>
            <person name="Janes J.K."/>
            <person name="Zhao Y."/>
            <person name="Pandoh P."/>
            <person name="Moore R."/>
            <person name="Sperling F.A."/>
            <person name="Huber D.P."/>
            <person name="Birol I."/>
            <person name="Jones S.J."/>
            <person name="Bohlmann J."/>
        </authorList>
    </citation>
    <scope>NUCLEOTIDE SEQUENCE</scope>
</reference>
<keyword evidence="3" id="KW-1185">Reference proteome</keyword>
<protein>
    <submittedName>
        <fullName evidence="2">Uncharacterized protein</fullName>
    </submittedName>
</protein>
<evidence type="ECO:0000256" key="1">
    <source>
        <dbReference type="SAM" id="SignalP"/>
    </source>
</evidence>
<dbReference type="Proteomes" id="UP000019118">
    <property type="component" value="Unassembled WGS sequence"/>
</dbReference>
<proteinExistence type="predicted"/>
<dbReference type="GeneID" id="109533586"/>
<organism evidence="2 3">
    <name type="scientific">Dendroctonus ponderosae</name>
    <name type="common">Mountain pine beetle</name>
    <dbReference type="NCBI Taxonomy" id="77166"/>
    <lineage>
        <taxon>Eukaryota</taxon>
        <taxon>Metazoa</taxon>
        <taxon>Ecdysozoa</taxon>
        <taxon>Arthropoda</taxon>
        <taxon>Hexapoda</taxon>
        <taxon>Insecta</taxon>
        <taxon>Pterygota</taxon>
        <taxon>Neoptera</taxon>
        <taxon>Endopterygota</taxon>
        <taxon>Coleoptera</taxon>
        <taxon>Polyphaga</taxon>
        <taxon>Cucujiformia</taxon>
        <taxon>Curculionidae</taxon>
        <taxon>Scolytinae</taxon>
        <taxon>Dendroctonus</taxon>
    </lineage>
</organism>
<reference evidence="2" key="2">
    <citation type="submission" date="2024-08" db="UniProtKB">
        <authorList>
            <consortium name="EnsemblMetazoa"/>
        </authorList>
    </citation>
    <scope>IDENTIFICATION</scope>
</reference>
<keyword evidence="1" id="KW-0732">Signal</keyword>
<evidence type="ECO:0000313" key="2">
    <source>
        <dbReference type="EnsemblMetazoa" id="XP_019754497.1"/>
    </source>
</evidence>
<dbReference type="KEGG" id="dpa:109533586"/>